<protein>
    <submittedName>
        <fullName evidence="2">Uncharacterized protein</fullName>
    </submittedName>
</protein>
<dbReference type="RefSeq" id="WP_045957239.1">
    <property type="nucleotide sequence ID" value="NZ_JXXV01000044.1"/>
</dbReference>
<keyword evidence="1" id="KW-0472">Membrane</keyword>
<dbReference type="AlphaFoldDB" id="A0A0F4NE28"/>
<proteinExistence type="predicted"/>
<keyword evidence="1" id="KW-1133">Transmembrane helix</keyword>
<keyword evidence="3" id="KW-1185">Reference proteome</keyword>
<gene>
    <name evidence="2" type="ORF">TW81_18605</name>
</gene>
<evidence type="ECO:0000313" key="2">
    <source>
        <dbReference type="EMBL" id="KJY81367.1"/>
    </source>
</evidence>
<feature type="transmembrane region" description="Helical" evidence="1">
    <location>
        <begin position="6"/>
        <end position="23"/>
    </location>
</feature>
<name>A0A0F4NE28_9VIBR</name>
<keyword evidence="1" id="KW-0812">Transmembrane</keyword>
<evidence type="ECO:0000256" key="1">
    <source>
        <dbReference type="SAM" id="Phobius"/>
    </source>
</evidence>
<dbReference type="EMBL" id="JXXV01000044">
    <property type="protein sequence ID" value="KJY81367.1"/>
    <property type="molecule type" value="Genomic_DNA"/>
</dbReference>
<dbReference type="PATRIC" id="fig|579748.3.peg.3844"/>
<dbReference type="Proteomes" id="UP000033673">
    <property type="component" value="Unassembled WGS sequence"/>
</dbReference>
<sequence>MTISEVASVVAAIGTIAAMIVSWRGHRYAKKAYLIAEEAHKNQLKHISSYLIDSMKWKSGDVTYVSFAISYTNDATIQNSISSILLKLKFGQMDKKYPTFRASQVDLSPIKSNGYKNLVAPILLNGRETLSGWVTFELPKSLDGSVVIEKYTLEAQTVSGQIVETSSNLVNYVIEKTN</sequence>
<accession>A0A0F4NE28</accession>
<organism evidence="2 3">
    <name type="scientific">Vibrio galatheae</name>
    <dbReference type="NCBI Taxonomy" id="579748"/>
    <lineage>
        <taxon>Bacteria</taxon>
        <taxon>Pseudomonadati</taxon>
        <taxon>Pseudomonadota</taxon>
        <taxon>Gammaproteobacteria</taxon>
        <taxon>Vibrionales</taxon>
        <taxon>Vibrionaceae</taxon>
        <taxon>Vibrio</taxon>
    </lineage>
</organism>
<reference evidence="2 3" key="1">
    <citation type="journal article" date="2015" name="BMC Genomics">
        <title>Genome mining reveals unlocked bioactive potential of marine Gram-negative bacteria.</title>
        <authorList>
            <person name="Machado H."/>
            <person name="Sonnenschein E.C."/>
            <person name="Melchiorsen J."/>
            <person name="Gram L."/>
        </authorList>
    </citation>
    <scope>NUCLEOTIDE SEQUENCE [LARGE SCALE GENOMIC DNA]</scope>
    <source>
        <strain evidence="2 3">S2757</strain>
    </source>
</reference>
<dbReference type="OrthoDB" id="9181375at2"/>
<comment type="caution">
    <text evidence="2">The sequence shown here is derived from an EMBL/GenBank/DDBJ whole genome shotgun (WGS) entry which is preliminary data.</text>
</comment>
<evidence type="ECO:0000313" key="3">
    <source>
        <dbReference type="Proteomes" id="UP000033673"/>
    </source>
</evidence>